<dbReference type="SUPFAM" id="SSF51695">
    <property type="entry name" value="PLC-like phosphodiesterases"/>
    <property type="match status" value="1"/>
</dbReference>
<reference evidence="2" key="2">
    <citation type="submission" date="2010-07" db="EMBL/GenBank/DDBJ databases">
        <authorList>
            <consortium name="The Broad Institute Genome Sequencing Platform"/>
            <consortium name="Broad Institute Genome Sequencing Center for Infectious Disease"/>
            <person name="Ma L.-J."/>
            <person name="Dead R."/>
            <person name="Young S."/>
            <person name="Zeng Q."/>
            <person name="Koehrsen M."/>
            <person name="Alvarado L."/>
            <person name="Berlin A."/>
            <person name="Chapman S.B."/>
            <person name="Chen Z."/>
            <person name="Freedman E."/>
            <person name="Gellesch M."/>
            <person name="Goldberg J."/>
            <person name="Griggs A."/>
            <person name="Gujja S."/>
            <person name="Heilman E.R."/>
            <person name="Heiman D."/>
            <person name="Hepburn T."/>
            <person name="Howarth C."/>
            <person name="Jen D."/>
            <person name="Larson L."/>
            <person name="Mehta T."/>
            <person name="Neiman D."/>
            <person name="Pearson M."/>
            <person name="Roberts A."/>
            <person name="Saif S."/>
            <person name="Shea T."/>
            <person name="Shenoy N."/>
            <person name="Sisk P."/>
            <person name="Stolte C."/>
            <person name="Sykes S."/>
            <person name="Walk T."/>
            <person name="White J."/>
            <person name="Yandava C."/>
            <person name="Haas B."/>
            <person name="Nusbaum C."/>
            <person name="Birren B."/>
        </authorList>
    </citation>
    <scope>NUCLEOTIDE SEQUENCE</scope>
    <source>
        <strain evidence="2">R3-111a-1</strain>
    </source>
</reference>
<dbReference type="Gene3D" id="3.20.20.190">
    <property type="entry name" value="Phosphatidylinositol (PI) phosphodiesterase"/>
    <property type="match status" value="1"/>
</dbReference>
<reference evidence="3" key="5">
    <citation type="submission" date="2018-04" db="UniProtKB">
        <authorList>
            <consortium name="EnsemblFungi"/>
        </authorList>
    </citation>
    <scope>IDENTIFICATION</scope>
    <source>
        <strain evidence="3">R3-111a-1</strain>
    </source>
</reference>
<keyword evidence="1" id="KW-0732">Signal</keyword>
<keyword evidence="4" id="KW-1185">Reference proteome</keyword>
<gene>
    <name evidence="3" type="primary">20349993</name>
    <name evidence="2" type="ORF">GGTG_09535</name>
</gene>
<dbReference type="InterPro" id="IPR051057">
    <property type="entry name" value="PI-PLC_domain"/>
</dbReference>
<feature type="signal peptide" evidence="1">
    <location>
        <begin position="1"/>
        <end position="26"/>
    </location>
</feature>
<dbReference type="EnsemblFungi" id="EJT72676">
    <property type="protein sequence ID" value="EJT72676"/>
    <property type="gene ID" value="GGTG_09535"/>
</dbReference>
<dbReference type="GO" id="GO:0008081">
    <property type="term" value="F:phosphoric diester hydrolase activity"/>
    <property type="evidence" value="ECO:0007669"/>
    <property type="project" value="InterPro"/>
</dbReference>
<dbReference type="OrthoDB" id="1046782at2759"/>
<dbReference type="Proteomes" id="UP000006039">
    <property type="component" value="Unassembled WGS sequence"/>
</dbReference>
<dbReference type="InterPro" id="IPR017946">
    <property type="entry name" value="PLC-like_Pdiesterase_TIM-brl"/>
</dbReference>
<dbReference type="PROSITE" id="PS50007">
    <property type="entry name" value="PIPLC_X_DOMAIN"/>
    <property type="match status" value="1"/>
</dbReference>
<reference evidence="3" key="4">
    <citation type="journal article" date="2015" name="G3 (Bethesda)">
        <title>Genome sequences of three phytopathogenic species of the Magnaporthaceae family of fungi.</title>
        <authorList>
            <person name="Okagaki L.H."/>
            <person name="Nunes C.C."/>
            <person name="Sailsbery J."/>
            <person name="Clay B."/>
            <person name="Brown D."/>
            <person name="John T."/>
            <person name="Oh Y."/>
            <person name="Young N."/>
            <person name="Fitzgerald M."/>
            <person name="Haas B.J."/>
            <person name="Zeng Q."/>
            <person name="Young S."/>
            <person name="Adiconis X."/>
            <person name="Fan L."/>
            <person name="Levin J.Z."/>
            <person name="Mitchell T.K."/>
            <person name="Okubara P.A."/>
            <person name="Farman M.L."/>
            <person name="Kohn L.M."/>
            <person name="Birren B."/>
            <person name="Ma L.-J."/>
            <person name="Dean R.A."/>
        </authorList>
    </citation>
    <scope>NUCLEOTIDE SEQUENCE</scope>
    <source>
        <strain evidence="3">R3-111a-1</strain>
    </source>
</reference>
<reference evidence="2" key="3">
    <citation type="submission" date="2010-09" db="EMBL/GenBank/DDBJ databases">
        <title>Annotation of Gaeumannomyces graminis var. tritici R3-111a-1.</title>
        <authorList>
            <consortium name="The Broad Institute Genome Sequencing Platform"/>
            <person name="Ma L.-J."/>
            <person name="Dead R."/>
            <person name="Young S.K."/>
            <person name="Zeng Q."/>
            <person name="Gargeya S."/>
            <person name="Fitzgerald M."/>
            <person name="Haas B."/>
            <person name="Abouelleil A."/>
            <person name="Alvarado L."/>
            <person name="Arachchi H.M."/>
            <person name="Berlin A."/>
            <person name="Brown A."/>
            <person name="Chapman S.B."/>
            <person name="Chen Z."/>
            <person name="Dunbar C."/>
            <person name="Freedman E."/>
            <person name="Gearin G."/>
            <person name="Gellesch M."/>
            <person name="Goldberg J."/>
            <person name="Griggs A."/>
            <person name="Gujja S."/>
            <person name="Heiman D."/>
            <person name="Howarth C."/>
            <person name="Larson L."/>
            <person name="Lui A."/>
            <person name="MacDonald P.J.P."/>
            <person name="Mehta T."/>
            <person name="Montmayeur A."/>
            <person name="Murphy C."/>
            <person name="Neiman D."/>
            <person name="Pearson M."/>
            <person name="Priest M."/>
            <person name="Roberts A."/>
            <person name="Saif S."/>
            <person name="Shea T."/>
            <person name="Shenoy N."/>
            <person name="Sisk P."/>
            <person name="Stolte C."/>
            <person name="Sykes S."/>
            <person name="Yandava C."/>
            <person name="Wortman J."/>
            <person name="Nusbaum C."/>
            <person name="Birren B."/>
        </authorList>
    </citation>
    <scope>NUCLEOTIDE SEQUENCE</scope>
    <source>
        <strain evidence="2">R3-111a-1</strain>
    </source>
</reference>
<dbReference type="RefSeq" id="XP_009225650.1">
    <property type="nucleotide sequence ID" value="XM_009227386.1"/>
</dbReference>
<dbReference type="AlphaFoldDB" id="J3P7P4"/>
<reference evidence="4" key="1">
    <citation type="submission" date="2010-07" db="EMBL/GenBank/DDBJ databases">
        <title>The genome sequence of Gaeumannomyces graminis var. tritici strain R3-111a-1.</title>
        <authorList>
            <consortium name="The Broad Institute Genome Sequencing Platform"/>
            <person name="Ma L.-J."/>
            <person name="Dead R."/>
            <person name="Young S."/>
            <person name="Zeng Q."/>
            <person name="Koehrsen M."/>
            <person name="Alvarado L."/>
            <person name="Berlin A."/>
            <person name="Chapman S.B."/>
            <person name="Chen Z."/>
            <person name="Freedman E."/>
            <person name="Gellesch M."/>
            <person name="Goldberg J."/>
            <person name="Griggs A."/>
            <person name="Gujja S."/>
            <person name="Heilman E.R."/>
            <person name="Heiman D."/>
            <person name="Hepburn T."/>
            <person name="Howarth C."/>
            <person name="Jen D."/>
            <person name="Larson L."/>
            <person name="Mehta T."/>
            <person name="Neiman D."/>
            <person name="Pearson M."/>
            <person name="Roberts A."/>
            <person name="Saif S."/>
            <person name="Shea T."/>
            <person name="Shenoy N."/>
            <person name="Sisk P."/>
            <person name="Stolte C."/>
            <person name="Sykes S."/>
            <person name="Walk T."/>
            <person name="White J."/>
            <person name="Yandava C."/>
            <person name="Haas B."/>
            <person name="Nusbaum C."/>
            <person name="Birren B."/>
        </authorList>
    </citation>
    <scope>NUCLEOTIDE SEQUENCE [LARGE SCALE GENOMIC DNA]</scope>
    <source>
        <strain evidence="4">R3-111a-1</strain>
    </source>
</reference>
<evidence type="ECO:0000313" key="4">
    <source>
        <dbReference type="Proteomes" id="UP000006039"/>
    </source>
</evidence>
<evidence type="ECO:0000313" key="2">
    <source>
        <dbReference type="EMBL" id="EJT72676.1"/>
    </source>
</evidence>
<dbReference type="VEuPathDB" id="FungiDB:GGTG_09535"/>
<proteinExistence type="predicted"/>
<dbReference type="eggNOG" id="ENOG502QUGH">
    <property type="taxonomic scope" value="Eukaryota"/>
</dbReference>
<name>J3P7P4_GAET3</name>
<sequence length="426" mass="45018">MFPSKTIATAAACLAGLALVASGADAKAIDRGSSPGAVQLDIFGASADSSGAYSNWMATYPDSTKIQHLNIPGTRDSATWLVRNGTTRSIAAPEDTVTATPKFNISSCRMQDRGIADSLAAGVRFFDLRVNTDPDGHGKLVLYKGDLVLSEDTVSFEAALRALYGWLDAHPREAVLLSVALELVGNRDRGATARRDAQRELHRVLTSDPATRYLYRGDGGLPPNLGAARGKIILLRRFAPLDPLLGAGHDDQLPGLRLPPSAWPVNSPGFTIKQQQHNGGDSNVVAVYVEDLHQPAALLPASGGFEGLGFSGADADGNNYRGDPRVALAVLPVKFNVTAEHLLKAAGPAAPDSLFITFAGAMDDAAHPPIWPQVMALGNGSEYTPKGGVNHQLVPFLKGLAGKRLGVVVLDYYHQPDNLVQAILGK</sequence>
<dbReference type="PANTHER" id="PTHR13593">
    <property type="match status" value="1"/>
</dbReference>
<evidence type="ECO:0000256" key="1">
    <source>
        <dbReference type="SAM" id="SignalP"/>
    </source>
</evidence>
<accession>J3P7P4</accession>
<feature type="chain" id="PRO_5015095077" description="Phosphatidylinositol-specific phospholipase C X domain-containing protein" evidence="1">
    <location>
        <begin position="27"/>
        <end position="426"/>
    </location>
</feature>
<evidence type="ECO:0008006" key="5">
    <source>
        <dbReference type="Google" id="ProtNLM"/>
    </source>
</evidence>
<dbReference type="GO" id="GO:0006629">
    <property type="term" value="P:lipid metabolic process"/>
    <property type="evidence" value="ECO:0007669"/>
    <property type="project" value="InterPro"/>
</dbReference>
<dbReference type="PANTHER" id="PTHR13593:SF116">
    <property type="entry name" value="PLC-LIKE PHOSPHODIESTERASE"/>
    <property type="match status" value="1"/>
</dbReference>
<protein>
    <recommendedName>
        <fullName evidence="5">Phosphatidylinositol-specific phospholipase C X domain-containing protein</fullName>
    </recommendedName>
</protein>
<dbReference type="HOGENOM" id="CLU_033662_0_0_1"/>
<evidence type="ECO:0000313" key="3">
    <source>
        <dbReference type="EnsemblFungi" id="EJT72676"/>
    </source>
</evidence>
<dbReference type="GeneID" id="20349993"/>
<dbReference type="EMBL" id="GL385399">
    <property type="protein sequence ID" value="EJT72676.1"/>
    <property type="molecule type" value="Genomic_DNA"/>
</dbReference>
<organism evidence="2">
    <name type="scientific">Gaeumannomyces tritici (strain R3-111a-1)</name>
    <name type="common">Wheat and barley take-all root rot fungus</name>
    <name type="synonym">Gaeumannomyces graminis var. tritici</name>
    <dbReference type="NCBI Taxonomy" id="644352"/>
    <lineage>
        <taxon>Eukaryota</taxon>
        <taxon>Fungi</taxon>
        <taxon>Dikarya</taxon>
        <taxon>Ascomycota</taxon>
        <taxon>Pezizomycotina</taxon>
        <taxon>Sordariomycetes</taxon>
        <taxon>Sordariomycetidae</taxon>
        <taxon>Magnaporthales</taxon>
        <taxon>Magnaporthaceae</taxon>
        <taxon>Gaeumannomyces</taxon>
    </lineage>
</organism>